<dbReference type="InterPro" id="IPR018550">
    <property type="entry name" value="Lipid-A_deacylase-rel"/>
</dbReference>
<dbReference type="RefSeq" id="WP_130094928.1">
    <property type="nucleotide sequence ID" value="NZ_SETE01000008.1"/>
</dbReference>
<keyword evidence="2" id="KW-1185">Reference proteome</keyword>
<dbReference type="Pfam" id="PF09411">
    <property type="entry name" value="PagL"/>
    <property type="match status" value="1"/>
</dbReference>
<evidence type="ECO:0000313" key="2">
    <source>
        <dbReference type="Proteomes" id="UP000293952"/>
    </source>
</evidence>
<name>A0A4Q4KH04_9FLAO</name>
<gene>
    <name evidence="1" type="ORF">ERX46_16280</name>
</gene>
<sequence length="360" mass="40815">MKRVILMLLCLGFILPVNKLFAQKQNIGISLTPQIGFLLQHRATMAHLNLEHSYGGQLEVDFKTNGKKQWHHDFNFPTIELNTFYYDLGNKEVLGKAIGLSAGIYFPYFLKNGWSVGNAVSFGLTYITKKYDLIKNPKNNVIGSNFNCMVNLGIRVEKQFSKSTIGLEISMAHLSNGAYRLPNLGVNLPFLGLSYTYFLDPIEYQENASQSYIGLPLKKWSFSSQLIGSIKQIYPIGGSTYGVAVLTNYGQYRVNTKVVIEGGVDAIYNESIVKYNNGNHGKGKNFQLGLYAAYVLPIHKLHLIVAMGRYVINPLDPAGQWFHKFGGRFRLTERLWGNFTIKSHWAKADYFEYGLSYRWK</sequence>
<proteinExistence type="predicted"/>
<dbReference type="OrthoDB" id="627554at2"/>
<organism evidence="1 2">
    <name type="scientific">Brumimicrobium glaciale</name>
    <dbReference type="NCBI Taxonomy" id="200475"/>
    <lineage>
        <taxon>Bacteria</taxon>
        <taxon>Pseudomonadati</taxon>
        <taxon>Bacteroidota</taxon>
        <taxon>Flavobacteriia</taxon>
        <taxon>Flavobacteriales</taxon>
        <taxon>Crocinitomicaceae</taxon>
        <taxon>Brumimicrobium</taxon>
    </lineage>
</organism>
<evidence type="ECO:0000313" key="1">
    <source>
        <dbReference type="EMBL" id="RYM31464.1"/>
    </source>
</evidence>
<reference evidence="1 2" key="1">
    <citation type="submission" date="2019-02" db="EMBL/GenBank/DDBJ databases">
        <title>Genome sequence of the sea-ice species Brumimicrobium glaciale.</title>
        <authorList>
            <person name="Bowman J.P."/>
        </authorList>
    </citation>
    <scope>NUCLEOTIDE SEQUENCE [LARGE SCALE GENOMIC DNA]</scope>
    <source>
        <strain evidence="1 2">IC156</strain>
    </source>
</reference>
<dbReference type="EMBL" id="SETE01000008">
    <property type="protein sequence ID" value="RYM31464.1"/>
    <property type="molecule type" value="Genomic_DNA"/>
</dbReference>
<protein>
    <recommendedName>
        <fullName evidence="3">Acyloxyacyl hydrolase</fullName>
    </recommendedName>
</protein>
<accession>A0A4Q4KH04</accession>
<dbReference type="Proteomes" id="UP000293952">
    <property type="component" value="Unassembled WGS sequence"/>
</dbReference>
<comment type="caution">
    <text evidence="1">The sequence shown here is derived from an EMBL/GenBank/DDBJ whole genome shotgun (WGS) entry which is preliminary data.</text>
</comment>
<evidence type="ECO:0008006" key="3">
    <source>
        <dbReference type="Google" id="ProtNLM"/>
    </source>
</evidence>
<dbReference type="AlphaFoldDB" id="A0A4Q4KH04"/>
<dbReference type="Gene3D" id="2.40.160.20">
    <property type="match status" value="1"/>
</dbReference>